<accession>A0A6M0Q9R5</accession>
<dbReference type="AlphaFoldDB" id="A0A6M0Q9R5"/>
<organism evidence="1 2">
    <name type="scientific">Bacillus mesophilus</name>
    <dbReference type="NCBI Taxonomy" id="1808955"/>
    <lineage>
        <taxon>Bacteria</taxon>
        <taxon>Bacillati</taxon>
        <taxon>Bacillota</taxon>
        <taxon>Bacilli</taxon>
        <taxon>Bacillales</taxon>
        <taxon>Bacillaceae</taxon>
        <taxon>Bacillus</taxon>
    </lineage>
</organism>
<dbReference type="EMBL" id="JAAIWM010000005">
    <property type="protein sequence ID" value="NEY73043.1"/>
    <property type="molecule type" value="Genomic_DNA"/>
</dbReference>
<evidence type="ECO:0000313" key="2">
    <source>
        <dbReference type="Proteomes" id="UP000481043"/>
    </source>
</evidence>
<gene>
    <name evidence="1" type="ORF">G4D63_14995</name>
</gene>
<dbReference type="PANTHER" id="PTHR46313:SF3">
    <property type="entry name" value="PROLYCOPENE ISOMERASE, CHLOROPLASTIC"/>
    <property type="match status" value="1"/>
</dbReference>
<dbReference type="PRINTS" id="PR00420">
    <property type="entry name" value="RNGMNOXGNASE"/>
</dbReference>
<dbReference type="InterPro" id="IPR045892">
    <property type="entry name" value="CrtISO-like"/>
</dbReference>
<dbReference type="Gene3D" id="3.50.50.60">
    <property type="entry name" value="FAD/NAD(P)-binding domain"/>
    <property type="match status" value="1"/>
</dbReference>
<protein>
    <submittedName>
        <fullName evidence="1">FAD-dependent oxidoreductase</fullName>
    </submittedName>
</protein>
<dbReference type="RefSeq" id="WP_163180507.1">
    <property type="nucleotide sequence ID" value="NZ_JAAIWM010000005.1"/>
</dbReference>
<proteinExistence type="predicted"/>
<dbReference type="Pfam" id="PF13450">
    <property type="entry name" value="NAD_binding_8"/>
    <property type="match status" value="1"/>
</dbReference>
<dbReference type="Proteomes" id="UP000481043">
    <property type="component" value="Unassembled WGS sequence"/>
</dbReference>
<reference evidence="1 2" key="1">
    <citation type="submission" date="2020-02" db="EMBL/GenBank/DDBJ databases">
        <title>Bacillus aquiflavi sp. nov., isolated from yellow water of strong flavor Chinese baijiu in Yibin region of China.</title>
        <authorList>
            <person name="Xie J."/>
        </authorList>
    </citation>
    <scope>NUCLEOTIDE SEQUENCE [LARGE SCALE GENOMIC DNA]</scope>
    <source>
        <strain evidence="1 2">SA4</strain>
    </source>
</reference>
<dbReference type="SUPFAM" id="SSF51905">
    <property type="entry name" value="FAD/NAD(P)-binding domain"/>
    <property type="match status" value="1"/>
</dbReference>
<name>A0A6M0Q9R5_9BACI</name>
<sequence>MSKSICIIGAGVGGLTAGAYLAKAGFQVTILELATTVGGSAGAYVRKNRTFPTGATVAFGLEEGGVLRSLLEDLDISVPNELLDHPMDVVLPTGKISIYRDAGLWEQELKRFFPSNPKEVLAFWNELHRISLDVLRIVENRIALPVQLHDLQKLIKIAITSPGSSLRLARYSNWTVEDLMKKYKVDQLEPFRQFLNAQLIDAVQTDVSNAALLPSSLALTIYRNGSFSIDQGLVTLCRALANRITVLGGNVHLSSPVMTVNFNKSLRNWEVNSTKVQDQYDIVINNAGVSFGSGTSFMEEEVFSWGAFRIDAILDGEIAKELNDGKFPFALQIVPTTEQYKLLRNVHGPIYVTFHHSRDRSGNVIEDEVMMTASVHTQPSQWFAFTKEQYKYEKELVRKDIIDIIHQTVPLKDLLRSVEAGTPLTYKKFVGKAEVGGFPLSVKNAIRSPKSVRSGNRQLYIVGEQAFPGPGTLSSALSGYYAAKAIIKGLH</sequence>
<keyword evidence="2" id="KW-1185">Reference proteome</keyword>
<dbReference type="GO" id="GO:0016116">
    <property type="term" value="P:carotenoid metabolic process"/>
    <property type="evidence" value="ECO:0007669"/>
    <property type="project" value="InterPro"/>
</dbReference>
<evidence type="ECO:0000313" key="1">
    <source>
        <dbReference type="EMBL" id="NEY73043.1"/>
    </source>
</evidence>
<dbReference type="PANTHER" id="PTHR46313">
    <property type="match status" value="1"/>
</dbReference>
<dbReference type="InterPro" id="IPR036188">
    <property type="entry name" value="FAD/NAD-bd_sf"/>
</dbReference>
<comment type="caution">
    <text evidence="1">The sequence shown here is derived from an EMBL/GenBank/DDBJ whole genome shotgun (WGS) entry which is preliminary data.</text>
</comment>